<dbReference type="Pfam" id="PF13585">
    <property type="entry name" value="CHU_C"/>
    <property type="match status" value="1"/>
</dbReference>
<evidence type="ECO:0000256" key="2">
    <source>
        <dbReference type="ARBA" id="ARBA00022512"/>
    </source>
</evidence>
<dbReference type="NCBIfam" id="TIGR04131">
    <property type="entry name" value="Bac_Flav_CTERM"/>
    <property type="match status" value="1"/>
</dbReference>
<dbReference type="InterPro" id="IPR000494">
    <property type="entry name" value="Rcpt_L-dom"/>
</dbReference>
<keyword evidence="6" id="KW-0812">Transmembrane</keyword>
<dbReference type="Proteomes" id="UP000276282">
    <property type="component" value="Unassembled WGS sequence"/>
</dbReference>
<dbReference type="PANTHER" id="PTHR31018">
    <property type="entry name" value="SPORULATION-SPECIFIC PROTEIN-RELATED"/>
    <property type="match status" value="1"/>
</dbReference>
<sequence>MLHTQITIPPVKFDLKIDGNTNKAIRKNIFWLLFFISLFSSQFLFAQCPTGNVILETQEQVNNFVATYPTCTNINGSLLVRSEEITDLSFLKNIISINGDLNIENIKAIELSLSNLENVDGDFNIFGNYDLLYIRVPKISAIAGGLNLIGMSYANTITGFDQIRSLKFFRFEDNSHVATLPAFSNLEVILEDLTIIANPSLKEILGFQSLTCVKNISIIDNPDLKIINSFSSIASLVGDSGGLEITDNPILESITGFQSLENAQHLIFDNNAGSVAPNSFPSFPSLRSVDHIYLTQFIMPQTYTAFNNLFQINDLKIESLWNLKNIRGFNNTQSTNNLWIIDNIDLETIEGFDNLKLINGSFKLSNNIKLFKVNAFKATEYVKNAFWLLNNSLINFDFLENLHDVGSNNSDILIQNISTVQDCSGLSNLLKYGNISNSINVSTGAFGCNTRANIEAAADTDKDGILDVDDLDDDNDGLSDLEENAGNEFLDTDGDHLPDHVDLDSDNDGCPDKEEGLLLFQQPTLSPQITKNPEFLEVSAGNSASFSVETINTDRFQWQVSKDNGNTWEDIDANTIYSGVKTSVLSIQETTTEFHNYLFRVIISNSGNSCSAQITSYFASLIVKSTVLGNPGEDTQLEFCTSLGEIDLFTLIEGTPDKGGQWNPPLNSGTSLFDTSKDDEGIYSYWFRDDNCQTANAEISISFKDITTAGSDGDLSICKNSAPVDLFTILNGTPTVGGTWSPPLTSGESVYDPKLDSSLKYTYTVGATNCNSTSAEVIINLIEEEFNAGEDASLELCENEAPIDLKPLLGPNADDNGEWTPILINGIFDPKVNDSGIYEYKIDNKTCKASSSFVSVTVNKIPNSGVSTSISLCENSPVLNLYEILGPNVDRDGTWYPPLLNENGTFNPQTDSPGIYTYKLNNNCGSSTTEVIIQLDADVSISNYEINTSDISENAFLEINVLEIGNFEYSIDGENYYTSNRFSNLSGGEYSVFAREVDGCRTLSDSVIILDFLKVFTPNGDGINEYWKLTGFEGEYEIYIYDRYGKLLKILDPNDKGWDGIFNGKPMPADDYWFKAQMADGKTYGDHFSLIR</sequence>
<dbReference type="Gene3D" id="3.80.20.20">
    <property type="entry name" value="Receptor L-domain"/>
    <property type="match status" value="1"/>
</dbReference>
<keyword evidence="5" id="KW-0325">Glycoprotein</keyword>
<protein>
    <submittedName>
        <fullName evidence="8">Gliding motility-associated-like protein</fullName>
    </submittedName>
</protein>
<evidence type="ECO:0000256" key="5">
    <source>
        <dbReference type="ARBA" id="ARBA00023180"/>
    </source>
</evidence>
<comment type="subcellular location">
    <subcellularLocation>
        <location evidence="1">Secreted</location>
        <location evidence="1">Cell wall</location>
    </subcellularLocation>
</comment>
<evidence type="ECO:0000313" key="8">
    <source>
        <dbReference type="EMBL" id="RKS53794.1"/>
    </source>
</evidence>
<dbReference type="GO" id="GO:0030313">
    <property type="term" value="C:cell envelope"/>
    <property type="evidence" value="ECO:0007669"/>
    <property type="project" value="UniProtKB-SubCell"/>
</dbReference>
<evidence type="ECO:0000259" key="7">
    <source>
        <dbReference type="Pfam" id="PF01030"/>
    </source>
</evidence>
<evidence type="ECO:0000256" key="1">
    <source>
        <dbReference type="ARBA" id="ARBA00004191"/>
    </source>
</evidence>
<feature type="transmembrane region" description="Helical" evidence="6">
    <location>
        <begin position="29"/>
        <end position="46"/>
    </location>
</feature>
<gene>
    <name evidence="8" type="ORF">BC962_2051</name>
</gene>
<dbReference type="InterPro" id="IPR018247">
    <property type="entry name" value="EF_Hand_1_Ca_BS"/>
</dbReference>
<dbReference type="OrthoDB" id="9765926at2"/>
<evidence type="ECO:0000256" key="6">
    <source>
        <dbReference type="SAM" id="Phobius"/>
    </source>
</evidence>
<dbReference type="InterPro" id="IPR028974">
    <property type="entry name" value="TSP_type-3_rpt"/>
</dbReference>
<dbReference type="InterPro" id="IPR036941">
    <property type="entry name" value="Rcpt_L-dom_sf"/>
</dbReference>
<dbReference type="InterPro" id="IPR051648">
    <property type="entry name" value="CWI-Assembly_Regulator"/>
</dbReference>
<evidence type="ECO:0000256" key="3">
    <source>
        <dbReference type="ARBA" id="ARBA00022525"/>
    </source>
</evidence>
<dbReference type="PANTHER" id="PTHR31018:SF3">
    <property type="entry name" value="RECEPTOR PROTEIN-TYROSINE KINASE"/>
    <property type="match status" value="1"/>
</dbReference>
<keyword evidence="4" id="KW-0732">Signal</keyword>
<dbReference type="AlphaFoldDB" id="A0A495PT52"/>
<dbReference type="Pfam" id="PF01030">
    <property type="entry name" value="Recep_L_domain"/>
    <property type="match status" value="1"/>
</dbReference>
<organism evidence="8 9">
    <name type="scientific">Gillisia mitskevichiae</name>
    <dbReference type="NCBI Taxonomy" id="270921"/>
    <lineage>
        <taxon>Bacteria</taxon>
        <taxon>Pseudomonadati</taxon>
        <taxon>Bacteroidota</taxon>
        <taxon>Flavobacteriia</taxon>
        <taxon>Flavobacteriales</taxon>
        <taxon>Flavobacteriaceae</taxon>
        <taxon>Gillisia</taxon>
    </lineage>
</organism>
<comment type="caution">
    <text evidence="8">The sequence shown here is derived from an EMBL/GenBank/DDBJ whole genome shotgun (WGS) entry which is preliminary data.</text>
</comment>
<dbReference type="InterPro" id="IPR026341">
    <property type="entry name" value="T9SS_type_B"/>
</dbReference>
<keyword evidence="3" id="KW-0964">Secreted</keyword>
<dbReference type="SUPFAM" id="SSF103647">
    <property type="entry name" value="TSP type-3 repeat"/>
    <property type="match status" value="1"/>
</dbReference>
<dbReference type="RefSeq" id="WP_121345868.1">
    <property type="nucleotide sequence ID" value="NZ_RBLG01000002.1"/>
</dbReference>
<accession>A0A495PT52</accession>
<dbReference type="PROSITE" id="PS00018">
    <property type="entry name" value="EF_HAND_1"/>
    <property type="match status" value="1"/>
</dbReference>
<name>A0A495PT52_9FLAO</name>
<keyword evidence="6" id="KW-1133">Transmembrane helix</keyword>
<dbReference type="Gene3D" id="4.10.1080.10">
    <property type="entry name" value="TSP type-3 repeat"/>
    <property type="match status" value="1"/>
</dbReference>
<reference evidence="8 9" key="1">
    <citation type="submission" date="2018-10" db="EMBL/GenBank/DDBJ databases">
        <title>Genomic Encyclopedia of Archaeal and Bacterial Type Strains, Phase II (KMG-II): from individual species to whole genera.</title>
        <authorList>
            <person name="Goeker M."/>
        </authorList>
    </citation>
    <scope>NUCLEOTIDE SEQUENCE [LARGE SCALE GENOMIC DNA]</scope>
    <source>
        <strain evidence="8 9">DSM 19839</strain>
    </source>
</reference>
<keyword evidence="2" id="KW-0134">Cell wall</keyword>
<keyword evidence="9" id="KW-1185">Reference proteome</keyword>
<feature type="domain" description="Receptor L-domain" evidence="7">
    <location>
        <begin position="71"/>
        <end position="139"/>
    </location>
</feature>
<dbReference type="EMBL" id="RBLG01000002">
    <property type="protein sequence ID" value="RKS53794.1"/>
    <property type="molecule type" value="Genomic_DNA"/>
</dbReference>
<keyword evidence="6" id="KW-0472">Membrane</keyword>
<evidence type="ECO:0000256" key="4">
    <source>
        <dbReference type="ARBA" id="ARBA00022729"/>
    </source>
</evidence>
<evidence type="ECO:0000313" key="9">
    <source>
        <dbReference type="Proteomes" id="UP000276282"/>
    </source>
</evidence>
<proteinExistence type="predicted"/>
<dbReference type="SUPFAM" id="SSF52058">
    <property type="entry name" value="L domain-like"/>
    <property type="match status" value="2"/>
</dbReference>
<dbReference type="GO" id="GO:0005509">
    <property type="term" value="F:calcium ion binding"/>
    <property type="evidence" value="ECO:0007669"/>
    <property type="project" value="InterPro"/>
</dbReference>